<comment type="caution">
    <text evidence="1">The sequence shown here is derived from an EMBL/GenBank/DDBJ whole genome shotgun (WGS) entry which is preliminary data.</text>
</comment>
<proteinExistence type="predicted"/>
<dbReference type="Proteomes" id="UP001215598">
    <property type="component" value="Unassembled WGS sequence"/>
</dbReference>
<organism evidence="1 2">
    <name type="scientific">Mycena metata</name>
    <dbReference type="NCBI Taxonomy" id="1033252"/>
    <lineage>
        <taxon>Eukaryota</taxon>
        <taxon>Fungi</taxon>
        <taxon>Dikarya</taxon>
        <taxon>Basidiomycota</taxon>
        <taxon>Agaricomycotina</taxon>
        <taxon>Agaricomycetes</taxon>
        <taxon>Agaricomycetidae</taxon>
        <taxon>Agaricales</taxon>
        <taxon>Marasmiineae</taxon>
        <taxon>Mycenaceae</taxon>
        <taxon>Mycena</taxon>
    </lineage>
</organism>
<name>A0AAD7IKI9_9AGAR</name>
<gene>
    <name evidence="1" type="ORF">B0H16DRAFT_1249045</name>
</gene>
<reference evidence="1" key="1">
    <citation type="submission" date="2023-03" db="EMBL/GenBank/DDBJ databases">
        <title>Massive genome expansion in bonnet fungi (Mycena s.s.) driven by repeated elements and novel gene families across ecological guilds.</title>
        <authorList>
            <consortium name="Lawrence Berkeley National Laboratory"/>
            <person name="Harder C.B."/>
            <person name="Miyauchi S."/>
            <person name="Viragh M."/>
            <person name="Kuo A."/>
            <person name="Thoen E."/>
            <person name="Andreopoulos B."/>
            <person name="Lu D."/>
            <person name="Skrede I."/>
            <person name="Drula E."/>
            <person name="Henrissat B."/>
            <person name="Morin E."/>
            <person name="Kohler A."/>
            <person name="Barry K."/>
            <person name="LaButti K."/>
            <person name="Morin E."/>
            <person name="Salamov A."/>
            <person name="Lipzen A."/>
            <person name="Mereny Z."/>
            <person name="Hegedus B."/>
            <person name="Baldrian P."/>
            <person name="Stursova M."/>
            <person name="Weitz H."/>
            <person name="Taylor A."/>
            <person name="Grigoriev I.V."/>
            <person name="Nagy L.G."/>
            <person name="Martin F."/>
            <person name="Kauserud H."/>
        </authorList>
    </citation>
    <scope>NUCLEOTIDE SEQUENCE</scope>
    <source>
        <strain evidence="1">CBHHK182m</strain>
    </source>
</reference>
<feature type="non-terminal residue" evidence="1">
    <location>
        <position position="1"/>
    </location>
</feature>
<accession>A0AAD7IKI9</accession>
<evidence type="ECO:0000313" key="2">
    <source>
        <dbReference type="Proteomes" id="UP001215598"/>
    </source>
</evidence>
<keyword evidence="2" id="KW-1185">Reference proteome</keyword>
<dbReference type="EMBL" id="JARKIB010000090">
    <property type="protein sequence ID" value="KAJ7743644.1"/>
    <property type="molecule type" value="Genomic_DNA"/>
</dbReference>
<protein>
    <submittedName>
        <fullName evidence="1">Uncharacterized protein</fullName>
    </submittedName>
</protein>
<sequence>KFKVLPSAVATFYAPSDQSGLGGMFRERSRAVRSWRGGPTRYDTMFVEQDGDLCSFHSISSVEYPCALVTWFSAI</sequence>
<evidence type="ECO:0000313" key="1">
    <source>
        <dbReference type="EMBL" id="KAJ7743644.1"/>
    </source>
</evidence>
<feature type="non-terminal residue" evidence="1">
    <location>
        <position position="75"/>
    </location>
</feature>
<dbReference type="AlphaFoldDB" id="A0AAD7IKI9"/>